<feature type="binding site" evidence="12 16">
    <location>
        <position position="356"/>
    </location>
    <ligand>
        <name>substrate</name>
    </ligand>
</feature>
<evidence type="ECO:0000256" key="1">
    <source>
        <dbReference type="ARBA" id="ARBA00003850"/>
    </source>
</evidence>
<evidence type="ECO:0000256" key="14">
    <source>
        <dbReference type="PIRSR" id="PIRSR000099-1"/>
    </source>
</evidence>
<feature type="binding site" evidence="12 15">
    <location>
        <position position="186"/>
    </location>
    <ligand>
        <name>NAD(+)</name>
        <dbReference type="ChEBI" id="CHEBI:57540"/>
    </ligand>
</feature>
<dbReference type="InterPro" id="IPR001692">
    <property type="entry name" value="Histidinol_DH_CS"/>
</dbReference>
<evidence type="ECO:0000256" key="16">
    <source>
        <dbReference type="PIRSR" id="PIRSR000099-3"/>
    </source>
</evidence>
<evidence type="ECO:0000256" key="5">
    <source>
        <dbReference type="ARBA" id="ARBA00022605"/>
    </source>
</evidence>
<dbReference type="NCBIfam" id="TIGR00069">
    <property type="entry name" value="hisD"/>
    <property type="match status" value="1"/>
</dbReference>
<dbReference type="InterPro" id="IPR016161">
    <property type="entry name" value="Ald_DH/histidinol_DH"/>
</dbReference>
<accession>A0A3G8Y786</accession>
<dbReference type="PRINTS" id="PR00083">
    <property type="entry name" value="HOLDHDRGNASE"/>
</dbReference>
<protein>
    <recommendedName>
        <fullName evidence="4 12">Histidinol dehydrogenase</fullName>
        <shortName evidence="12">HDH</shortName>
        <ecNumber evidence="4 12">1.1.1.23</ecNumber>
    </recommendedName>
</protein>
<keyword evidence="20" id="KW-1185">Reference proteome</keyword>
<organism evidence="19 20">
    <name type="scientific">Epilithonimonas vandammei</name>
    <dbReference type="NCBI Taxonomy" id="2487072"/>
    <lineage>
        <taxon>Bacteria</taxon>
        <taxon>Pseudomonadati</taxon>
        <taxon>Bacteroidota</taxon>
        <taxon>Flavobacteriia</taxon>
        <taxon>Flavobacteriales</taxon>
        <taxon>Weeksellaceae</taxon>
        <taxon>Chryseobacterium group</taxon>
        <taxon>Epilithonimonas</taxon>
    </lineage>
</organism>
<evidence type="ECO:0000256" key="12">
    <source>
        <dbReference type="HAMAP-Rule" id="MF_01024"/>
    </source>
</evidence>
<dbReference type="GO" id="GO:0051287">
    <property type="term" value="F:NAD binding"/>
    <property type="evidence" value="ECO:0007669"/>
    <property type="project" value="InterPro"/>
</dbReference>
<keyword evidence="9 12" id="KW-0520">NAD</keyword>
<dbReference type="GO" id="GO:0008270">
    <property type="term" value="F:zinc ion binding"/>
    <property type="evidence" value="ECO:0007669"/>
    <property type="project" value="UniProtKB-UniRule"/>
</dbReference>
<evidence type="ECO:0000256" key="8">
    <source>
        <dbReference type="ARBA" id="ARBA00023002"/>
    </source>
</evidence>
<dbReference type="FunFam" id="3.40.50.1980:FF:000002">
    <property type="entry name" value="Histidinol dehydrogenase, chloroplastic"/>
    <property type="match status" value="1"/>
</dbReference>
<evidence type="ECO:0000256" key="17">
    <source>
        <dbReference type="PIRSR" id="PIRSR000099-4"/>
    </source>
</evidence>
<dbReference type="SUPFAM" id="SSF53720">
    <property type="entry name" value="ALDH-like"/>
    <property type="match status" value="1"/>
</dbReference>
<comment type="cofactor">
    <cofactor evidence="12 17">
        <name>Zn(2+)</name>
        <dbReference type="ChEBI" id="CHEBI:29105"/>
    </cofactor>
    <text evidence="12 17">Binds 1 zinc ion per subunit.</text>
</comment>
<dbReference type="OrthoDB" id="9805269at2"/>
<dbReference type="Pfam" id="PF00815">
    <property type="entry name" value="Histidinol_dh"/>
    <property type="match status" value="1"/>
</dbReference>
<dbReference type="RefSeq" id="WP_124804154.1">
    <property type="nucleotide sequence ID" value="NZ_CP034161.1"/>
</dbReference>
<feature type="binding site" evidence="12 16">
    <location>
        <position position="258"/>
    </location>
    <ligand>
        <name>substrate</name>
    </ligand>
</feature>
<reference evidence="20" key="1">
    <citation type="submission" date="2018-11" db="EMBL/GenBank/DDBJ databases">
        <title>Proposal to divide the Flavobacteriaceae and reorganize its genera based on Amino Acid Identity values calculated from whole genome sequences.</title>
        <authorList>
            <person name="Nicholson A.C."/>
            <person name="Gulvik C.A."/>
            <person name="Whitney A.M."/>
            <person name="Humrighouse B.W."/>
            <person name="Bell M."/>
            <person name="Holmes B."/>
            <person name="Steigerwalt A.B."/>
            <person name="Villarma A."/>
            <person name="Sheth M."/>
            <person name="Batra D."/>
            <person name="Pryor J."/>
            <person name="Bernardet J.-F."/>
            <person name="Hugo C."/>
            <person name="Kampfer P."/>
            <person name="Newman J.D."/>
            <person name="McQuiston J.R."/>
        </authorList>
    </citation>
    <scope>NUCLEOTIDE SEQUENCE [LARGE SCALE GENOMIC DNA]</scope>
    <source>
        <strain evidence="20">F5649</strain>
    </source>
</reference>
<comment type="pathway">
    <text evidence="2 12">Amino-acid biosynthesis; L-histidine biosynthesis; L-histidine from 5-phospho-alpha-D-ribose 1-diphosphate: step 9/9.</text>
</comment>
<dbReference type="EC" id="1.1.1.23" evidence="4 12"/>
<evidence type="ECO:0000256" key="9">
    <source>
        <dbReference type="ARBA" id="ARBA00023027"/>
    </source>
</evidence>
<dbReference type="PANTHER" id="PTHR21256:SF2">
    <property type="entry name" value="HISTIDINE BIOSYNTHESIS TRIFUNCTIONAL PROTEIN"/>
    <property type="match status" value="1"/>
</dbReference>
<comment type="similarity">
    <text evidence="3 12 13 18">Belongs to the histidinol dehydrogenase family.</text>
</comment>
<keyword evidence="5 12" id="KW-0028">Amino-acid biosynthesis</keyword>
<evidence type="ECO:0000256" key="6">
    <source>
        <dbReference type="ARBA" id="ARBA00022723"/>
    </source>
</evidence>
<evidence type="ECO:0000313" key="19">
    <source>
        <dbReference type="EMBL" id="AZI41239.1"/>
    </source>
</evidence>
<feature type="binding site" evidence="12 16">
    <location>
        <position position="410"/>
    </location>
    <ligand>
        <name>substrate</name>
    </ligand>
</feature>
<dbReference type="GO" id="GO:0005829">
    <property type="term" value="C:cytosol"/>
    <property type="evidence" value="ECO:0007669"/>
    <property type="project" value="TreeGrafter"/>
</dbReference>
<evidence type="ECO:0000256" key="4">
    <source>
        <dbReference type="ARBA" id="ARBA00012965"/>
    </source>
</evidence>
<keyword evidence="10 12" id="KW-0368">Histidine biosynthesis</keyword>
<evidence type="ECO:0000256" key="2">
    <source>
        <dbReference type="ARBA" id="ARBA00004940"/>
    </source>
</evidence>
<feature type="binding site" evidence="12 15">
    <location>
        <position position="209"/>
    </location>
    <ligand>
        <name>NAD(+)</name>
        <dbReference type="ChEBI" id="CHEBI:57540"/>
    </ligand>
</feature>
<evidence type="ECO:0000256" key="13">
    <source>
        <dbReference type="PIRNR" id="PIRNR000099"/>
    </source>
</evidence>
<evidence type="ECO:0000256" key="15">
    <source>
        <dbReference type="PIRSR" id="PIRSR000099-2"/>
    </source>
</evidence>
<evidence type="ECO:0000256" key="10">
    <source>
        <dbReference type="ARBA" id="ARBA00023102"/>
    </source>
</evidence>
<evidence type="ECO:0000256" key="7">
    <source>
        <dbReference type="ARBA" id="ARBA00022833"/>
    </source>
</evidence>
<feature type="binding site" evidence="12 15">
    <location>
        <position position="124"/>
    </location>
    <ligand>
        <name>NAD(+)</name>
        <dbReference type="ChEBI" id="CHEBI:57540"/>
    </ligand>
</feature>
<feature type="binding site" evidence="12 17">
    <location>
        <position position="356"/>
    </location>
    <ligand>
        <name>Zn(2+)</name>
        <dbReference type="ChEBI" id="CHEBI:29105"/>
    </ligand>
</feature>
<keyword evidence="6 12" id="KW-0479">Metal-binding</keyword>
<dbReference type="HAMAP" id="MF_01024">
    <property type="entry name" value="HisD"/>
    <property type="match status" value="1"/>
</dbReference>
<dbReference type="UniPathway" id="UPA00031">
    <property type="reaction ID" value="UER00014"/>
</dbReference>
<keyword evidence="7 12" id="KW-0862">Zinc</keyword>
<evidence type="ECO:0000313" key="20">
    <source>
        <dbReference type="Proteomes" id="UP000281810"/>
    </source>
</evidence>
<dbReference type="AlphaFoldDB" id="A0A3G8Y786"/>
<feature type="binding site" evidence="12 16">
    <location>
        <position position="255"/>
    </location>
    <ligand>
        <name>substrate</name>
    </ligand>
</feature>
<keyword evidence="8 12" id="KW-0560">Oxidoreductase</keyword>
<evidence type="ECO:0000256" key="11">
    <source>
        <dbReference type="ARBA" id="ARBA00049489"/>
    </source>
</evidence>
<feature type="binding site" evidence="12 17">
    <location>
        <position position="255"/>
    </location>
    <ligand>
        <name>Zn(2+)</name>
        <dbReference type="ChEBI" id="CHEBI:29105"/>
    </ligand>
</feature>
<dbReference type="InterPro" id="IPR012131">
    <property type="entry name" value="Hstdl_DH"/>
</dbReference>
<dbReference type="EMBL" id="CP034161">
    <property type="protein sequence ID" value="AZI41239.1"/>
    <property type="molecule type" value="Genomic_DNA"/>
</dbReference>
<dbReference type="PANTHER" id="PTHR21256">
    <property type="entry name" value="HISTIDINOL DEHYDROGENASE HDH"/>
    <property type="match status" value="1"/>
</dbReference>
<dbReference type="CDD" id="cd06572">
    <property type="entry name" value="Histidinol_dh"/>
    <property type="match status" value="1"/>
</dbReference>
<dbReference type="Proteomes" id="UP000281810">
    <property type="component" value="Chromosome"/>
</dbReference>
<feature type="binding site" evidence="12 16">
    <location>
        <position position="323"/>
    </location>
    <ligand>
        <name>substrate</name>
    </ligand>
</feature>
<feature type="binding site" evidence="12 16">
    <location>
        <position position="415"/>
    </location>
    <ligand>
        <name>substrate</name>
    </ligand>
</feature>
<feature type="binding site" evidence="12 17">
    <location>
        <position position="258"/>
    </location>
    <ligand>
        <name>Zn(2+)</name>
        <dbReference type="ChEBI" id="CHEBI:29105"/>
    </ligand>
</feature>
<feature type="active site" description="Proton acceptor" evidence="12 14">
    <location>
        <position position="323"/>
    </location>
</feature>
<dbReference type="Gene3D" id="3.40.50.1980">
    <property type="entry name" value="Nitrogenase molybdenum iron protein domain"/>
    <property type="match status" value="2"/>
</dbReference>
<dbReference type="GO" id="GO:0004399">
    <property type="term" value="F:histidinol dehydrogenase activity"/>
    <property type="evidence" value="ECO:0007669"/>
    <property type="project" value="UniProtKB-UniRule"/>
</dbReference>
<dbReference type="FunFam" id="3.40.50.1980:FF:000001">
    <property type="entry name" value="Histidinol dehydrogenase"/>
    <property type="match status" value="1"/>
</dbReference>
<feature type="binding site" evidence="12 16">
    <location>
        <position position="233"/>
    </location>
    <ligand>
        <name>substrate</name>
    </ligand>
</feature>
<sequence>MKQFNYPKVSEWKDLCERPLQNQENLESQIKEVFFEVKNNGDKALKFFTAKFDKVSLQILKVSENEIIEAENLVSNELKSAIKLASENIRTFHGSQQEEKNIIETTEGVFCWRENRAIENIGIYIPGGTAPLFSTVLMLGIPATIAGCKNISLCSPPDKNGKINPAILFTANLIGIKNIYKIGGSQAIAALTFGTETISKVDKIFGPGNQYVTTAKQLALNYNVAIDIPAGPSEVLVIADEMSIPSFVAADLLSQAEHGIDSQAILLSNSDKIIKEINIEIEKQLSDLPRKEIAEIALQNSKSILLSSIDEAIEFSNFYAPEHLILAIENAENFTNKITNAGSVFLGNYSPESAGDYASGTNHTLPTNGFAKNYSGVSLDSFVKKITFQNVTKTGIKNLGKTIELMAEAEELVAHKNAISIRLKSLEKASTGSA</sequence>
<dbReference type="Gene3D" id="1.20.5.1300">
    <property type="match status" value="1"/>
</dbReference>
<evidence type="ECO:0000256" key="3">
    <source>
        <dbReference type="ARBA" id="ARBA00010178"/>
    </source>
</evidence>
<dbReference type="PIRSF" id="PIRSF000099">
    <property type="entry name" value="Histidinol_dh"/>
    <property type="match status" value="1"/>
</dbReference>
<name>A0A3G8Y786_9FLAO</name>
<evidence type="ECO:0000256" key="18">
    <source>
        <dbReference type="RuleBase" id="RU004175"/>
    </source>
</evidence>
<comment type="catalytic activity">
    <reaction evidence="11 12">
        <text>L-histidinol + 2 NAD(+) + H2O = L-histidine + 2 NADH + 3 H(+)</text>
        <dbReference type="Rhea" id="RHEA:20641"/>
        <dbReference type="ChEBI" id="CHEBI:15377"/>
        <dbReference type="ChEBI" id="CHEBI:15378"/>
        <dbReference type="ChEBI" id="CHEBI:57540"/>
        <dbReference type="ChEBI" id="CHEBI:57595"/>
        <dbReference type="ChEBI" id="CHEBI:57699"/>
        <dbReference type="ChEBI" id="CHEBI:57945"/>
        <dbReference type="EC" id="1.1.1.23"/>
    </reaction>
</comment>
<dbReference type="InterPro" id="IPR022695">
    <property type="entry name" value="Histidinol_DH_monofunct"/>
</dbReference>
<dbReference type="GO" id="GO:0000105">
    <property type="term" value="P:L-histidine biosynthetic process"/>
    <property type="evidence" value="ECO:0007669"/>
    <property type="project" value="UniProtKB-UniRule"/>
</dbReference>
<comment type="function">
    <text evidence="1 12">Catalyzes the sequential NAD-dependent oxidations of L-histidinol to L-histidinaldehyde and then to L-histidine.</text>
</comment>
<feature type="active site" description="Proton acceptor" evidence="12 14">
    <location>
        <position position="322"/>
    </location>
</feature>
<feature type="binding site" evidence="12 17">
    <location>
        <position position="415"/>
    </location>
    <ligand>
        <name>Zn(2+)</name>
        <dbReference type="ChEBI" id="CHEBI:29105"/>
    </ligand>
</feature>
<gene>
    <name evidence="12 19" type="primary">hisD</name>
    <name evidence="19" type="ORF">EIB74_05210</name>
</gene>
<dbReference type="PROSITE" id="PS00611">
    <property type="entry name" value="HISOL_DEHYDROGENASE"/>
    <property type="match status" value="1"/>
</dbReference>
<dbReference type="FunFam" id="1.20.5.1300:FF:000001">
    <property type="entry name" value="Histidine biosynthesis trifunctional protein"/>
    <property type="match status" value="1"/>
</dbReference>
<proteinExistence type="inferred from homology"/>